<keyword evidence="3" id="KW-1185">Reference proteome</keyword>
<proteinExistence type="predicted"/>
<dbReference type="EMBL" id="CAMXCT030001322">
    <property type="protein sequence ID" value="CAL4776293.1"/>
    <property type="molecule type" value="Genomic_DNA"/>
</dbReference>
<reference evidence="2 3" key="2">
    <citation type="submission" date="2024-05" db="EMBL/GenBank/DDBJ databases">
        <authorList>
            <person name="Chen Y."/>
            <person name="Shah S."/>
            <person name="Dougan E. K."/>
            <person name="Thang M."/>
            <person name="Chan C."/>
        </authorList>
    </citation>
    <scope>NUCLEOTIDE SEQUENCE [LARGE SCALE GENOMIC DNA]</scope>
</reference>
<protein>
    <submittedName>
        <fullName evidence="1">Uncharacterized protein</fullName>
    </submittedName>
</protein>
<dbReference type="EMBL" id="CAMXCT010001322">
    <property type="protein sequence ID" value="CAI3988981.1"/>
    <property type="molecule type" value="Genomic_DNA"/>
</dbReference>
<dbReference type="AlphaFoldDB" id="A0A9P1CCL2"/>
<dbReference type="EMBL" id="CAMXCT020001322">
    <property type="protein sequence ID" value="CAL1142356.1"/>
    <property type="molecule type" value="Genomic_DNA"/>
</dbReference>
<evidence type="ECO:0000313" key="1">
    <source>
        <dbReference type="EMBL" id="CAI3988981.1"/>
    </source>
</evidence>
<organism evidence="1">
    <name type="scientific">Cladocopium goreaui</name>
    <dbReference type="NCBI Taxonomy" id="2562237"/>
    <lineage>
        <taxon>Eukaryota</taxon>
        <taxon>Sar</taxon>
        <taxon>Alveolata</taxon>
        <taxon>Dinophyceae</taxon>
        <taxon>Suessiales</taxon>
        <taxon>Symbiodiniaceae</taxon>
        <taxon>Cladocopium</taxon>
    </lineage>
</organism>
<comment type="caution">
    <text evidence="1">The sequence shown here is derived from an EMBL/GenBank/DDBJ whole genome shotgun (WGS) entry which is preliminary data.</text>
</comment>
<accession>A0A9P1CCL2</accession>
<gene>
    <name evidence="1" type="ORF">C1SCF055_LOCUS16089</name>
</gene>
<name>A0A9P1CCL2_9DINO</name>
<sequence>MAGNGTGTGGTNTGDVGRNCGEIFWVHVEIDKVPTLVEVTLSSIFLVPDESNAVRLDLQNGWSHYGGDYGKAKYVLMDNICVLQGMIKDGAQNVLIAQLPEACRPKANRLIFNMNLQHFSARVDVLSNGEMYFMNTESWTTTWLSQA</sequence>
<reference evidence="1" key="1">
    <citation type="submission" date="2022-10" db="EMBL/GenBank/DDBJ databases">
        <authorList>
            <person name="Chen Y."/>
            <person name="Dougan E. K."/>
            <person name="Chan C."/>
            <person name="Rhodes N."/>
            <person name="Thang M."/>
        </authorList>
    </citation>
    <scope>NUCLEOTIDE SEQUENCE</scope>
</reference>
<evidence type="ECO:0000313" key="3">
    <source>
        <dbReference type="Proteomes" id="UP001152797"/>
    </source>
</evidence>
<evidence type="ECO:0000313" key="2">
    <source>
        <dbReference type="EMBL" id="CAL4776293.1"/>
    </source>
</evidence>
<dbReference type="Proteomes" id="UP001152797">
    <property type="component" value="Unassembled WGS sequence"/>
</dbReference>